<evidence type="ECO:0000256" key="1">
    <source>
        <dbReference type="SAM" id="MobiDB-lite"/>
    </source>
</evidence>
<dbReference type="EMBL" id="CH473999">
    <property type="protein sequence ID" value="EDL78051.1"/>
    <property type="molecule type" value="Genomic_DNA"/>
</dbReference>
<evidence type="ECO:0000313" key="2">
    <source>
        <dbReference type="EMBL" id="EDL78051.1"/>
    </source>
</evidence>
<organism evidence="2 3">
    <name type="scientific">Rattus norvegicus</name>
    <name type="common">Rat</name>
    <dbReference type="NCBI Taxonomy" id="10116"/>
    <lineage>
        <taxon>Eukaryota</taxon>
        <taxon>Metazoa</taxon>
        <taxon>Chordata</taxon>
        <taxon>Craniata</taxon>
        <taxon>Vertebrata</taxon>
        <taxon>Euteleostomi</taxon>
        <taxon>Mammalia</taxon>
        <taxon>Eutheria</taxon>
        <taxon>Euarchontoglires</taxon>
        <taxon>Glires</taxon>
        <taxon>Rodentia</taxon>
        <taxon>Myomorpha</taxon>
        <taxon>Muroidea</taxon>
        <taxon>Muridae</taxon>
        <taxon>Murinae</taxon>
        <taxon>Rattus</taxon>
    </lineage>
</organism>
<reference evidence="2 3" key="1">
    <citation type="submission" date="2005-09" db="EMBL/GenBank/DDBJ databases">
        <authorList>
            <person name="Mural R.J."/>
            <person name="Li P.W."/>
            <person name="Adams M.D."/>
            <person name="Amanatides P.G."/>
            <person name="Baden-Tillson H."/>
            <person name="Barnstead M."/>
            <person name="Chin S.H."/>
            <person name="Dew I."/>
            <person name="Evans C.A."/>
            <person name="Ferriera S."/>
            <person name="Flanigan M."/>
            <person name="Fosler C."/>
            <person name="Glodek A."/>
            <person name="Gu Z."/>
            <person name="Holt R.A."/>
            <person name="Jennings D."/>
            <person name="Kraft C.L."/>
            <person name="Lu F."/>
            <person name="Nguyen T."/>
            <person name="Nusskern D.R."/>
            <person name="Pfannkoch C.M."/>
            <person name="Sitter C."/>
            <person name="Sutton G.G."/>
            <person name="Venter J.C."/>
            <person name="Wang Z."/>
            <person name="Woodage T."/>
            <person name="Zheng X.H."/>
            <person name="Zhong F."/>
        </authorList>
    </citation>
    <scope>NUCLEOTIDE SEQUENCE [LARGE SCALE GENOMIC DNA]</scope>
    <source>
        <strain>BN</strain>
        <strain evidence="3">Sprague-Dawley</strain>
    </source>
</reference>
<accession>A6JS56</accession>
<name>A6JS56_RAT</name>
<feature type="region of interest" description="Disordered" evidence="1">
    <location>
        <begin position="31"/>
        <end position="56"/>
    </location>
</feature>
<gene>
    <name evidence="2" type="ORF">rCG_36777</name>
</gene>
<dbReference type="AlphaFoldDB" id="A6JS56"/>
<dbReference type="Proteomes" id="UP000234681">
    <property type="component" value="Chromosome 11"/>
</dbReference>
<evidence type="ECO:0000313" key="3">
    <source>
        <dbReference type="Proteomes" id="UP000234681"/>
    </source>
</evidence>
<proteinExistence type="predicted"/>
<protein>
    <submittedName>
        <fullName evidence="2">RCG36777</fullName>
    </submittedName>
</protein>
<sequence length="56" mass="6069">MKTFQELDARCWLLPAPVIAQPARAFCETISSDAPGQQHSHSRKSLLPGMTSSTIG</sequence>